<dbReference type="Pfam" id="PF04203">
    <property type="entry name" value="Sortase"/>
    <property type="match status" value="1"/>
</dbReference>
<dbReference type="Gene3D" id="2.40.260.10">
    <property type="entry name" value="Sortase"/>
    <property type="match status" value="1"/>
</dbReference>
<dbReference type="InterPro" id="IPR005754">
    <property type="entry name" value="Sortase"/>
</dbReference>
<evidence type="ECO:0000313" key="4">
    <source>
        <dbReference type="Proteomes" id="UP001183619"/>
    </source>
</evidence>
<proteinExistence type="predicted"/>
<protein>
    <submittedName>
        <fullName evidence="3">Sortase A</fullName>
        <ecNumber evidence="3">3.4.22.70</ecNumber>
    </submittedName>
</protein>
<keyword evidence="2" id="KW-1133">Transmembrane helix</keyword>
<comment type="caution">
    <text evidence="3">The sequence shown here is derived from an EMBL/GenBank/DDBJ whole genome shotgun (WGS) entry which is preliminary data.</text>
</comment>
<gene>
    <name evidence="3" type="ORF">J2S37_002465</name>
</gene>
<accession>A0ABU2BBA9</accession>
<dbReference type="NCBIfam" id="TIGR01076">
    <property type="entry name" value="sortase_fam"/>
    <property type="match status" value="1"/>
</dbReference>
<organism evidence="3 4">
    <name type="scientific">Corynebacterium felinum</name>
    <dbReference type="NCBI Taxonomy" id="131318"/>
    <lineage>
        <taxon>Bacteria</taxon>
        <taxon>Bacillati</taxon>
        <taxon>Actinomycetota</taxon>
        <taxon>Actinomycetes</taxon>
        <taxon>Mycobacteriales</taxon>
        <taxon>Corynebacteriaceae</taxon>
        <taxon>Corynebacterium</taxon>
    </lineage>
</organism>
<dbReference type="EC" id="3.4.22.70" evidence="3"/>
<feature type="transmembrane region" description="Helical" evidence="2">
    <location>
        <begin position="21"/>
        <end position="41"/>
    </location>
</feature>
<sequence length="311" mass="34266">MTKHTETSLSPTSSAQRQGRRTLCAVLILALAGVSLLLYPLGVTLLHNSQQVAQVDQYRRAHAQVDDHDRNFWLQRAREYNAQFSGAPILDPWLRRVARDNDPYQDYVRELNPSGTPDAVMAVIAVPSIGVKLPVLHGSSPHTLEQGVGHLYGSALPVGGVGTHSIVTGHTGLVGATMFDKLIDVAIGDAIYIDVLGETLKYEVGAITTVLPDEISQLQPVADQDLLTLITCTPYGINTHRLLVQAHRVDVDTHEAAEVFDHASIWQPWMIVVLGIIVLFVLILAYYLLRTRRRTHTTEVGRHRITEESAS</sequence>
<feature type="transmembrane region" description="Helical" evidence="2">
    <location>
        <begin position="269"/>
        <end position="289"/>
    </location>
</feature>
<dbReference type="InterPro" id="IPR023365">
    <property type="entry name" value="Sortase_dom-sf"/>
</dbReference>
<evidence type="ECO:0000256" key="1">
    <source>
        <dbReference type="ARBA" id="ARBA00022801"/>
    </source>
</evidence>
<name>A0ABU2BBA9_9CORY</name>
<keyword evidence="2" id="KW-0812">Transmembrane</keyword>
<dbReference type="Proteomes" id="UP001183619">
    <property type="component" value="Unassembled WGS sequence"/>
</dbReference>
<dbReference type="EMBL" id="JAVDYF010000001">
    <property type="protein sequence ID" value="MDR7355927.1"/>
    <property type="molecule type" value="Genomic_DNA"/>
</dbReference>
<dbReference type="InterPro" id="IPR042002">
    <property type="entry name" value="Sortase_C"/>
</dbReference>
<keyword evidence="1 3" id="KW-0378">Hydrolase</keyword>
<dbReference type="NCBIfam" id="NF033745">
    <property type="entry name" value="class_C_sortase"/>
    <property type="match status" value="1"/>
</dbReference>
<dbReference type="RefSeq" id="WP_277103606.1">
    <property type="nucleotide sequence ID" value="NZ_BAAAJS010000069.1"/>
</dbReference>
<evidence type="ECO:0000256" key="2">
    <source>
        <dbReference type="SAM" id="Phobius"/>
    </source>
</evidence>
<dbReference type="SUPFAM" id="SSF63817">
    <property type="entry name" value="Sortase"/>
    <property type="match status" value="1"/>
</dbReference>
<reference evidence="3 4" key="1">
    <citation type="submission" date="2023-07" db="EMBL/GenBank/DDBJ databases">
        <title>Sequencing the genomes of 1000 actinobacteria strains.</title>
        <authorList>
            <person name="Klenk H.-P."/>
        </authorList>
    </citation>
    <scope>NUCLEOTIDE SEQUENCE [LARGE SCALE GENOMIC DNA]</scope>
    <source>
        <strain evidence="3 4">DSM 44508</strain>
    </source>
</reference>
<dbReference type="CDD" id="cd05827">
    <property type="entry name" value="Sortase_C"/>
    <property type="match status" value="1"/>
</dbReference>
<evidence type="ECO:0000313" key="3">
    <source>
        <dbReference type="EMBL" id="MDR7355927.1"/>
    </source>
</evidence>
<keyword evidence="4" id="KW-1185">Reference proteome</keyword>
<dbReference type="GO" id="GO:0016787">
    <property type="term" value="F:hydrolase activity"/>
    <property type="evidence" value="ECO:0007669"/>
    <property type="project" value="UniProtKB-KW"/>
</dbReference>
<keyword evidence="2" id="KW-0472">Membrane</keyword>